<evidence type="ECO:0000313" key="1">
    <source>
        <dbReference type="EMBL" id="KAF9616184.1"/>
    </source>
</evidence>
<keyword evidence="2" id="KW-1185">Reference proteome</keyword>
<evidence type="ECO:0000313" key="2">
    <source>
        <dbReference type="Proteomes" id="UP000631114"/>
    </source>
</evidence>
<sequence length="72" mass="8163">MVEERLPEKYLGIPLNQGKITRARAAPILDKIKKKLTSWISRRLSFQGDPTTRKGVTISWNRVCKPLTEGGL</sequence>
<organism evidence="1 2">
    <name type="scientific">Coptis chinensis</name>
    <dbReference type="NCBI Taxonomy" id="261450"/>
    <lineage>
        <taxon>Eukaryota</taxon>
        <taxon>Viridiplantae</taxon>
        <taxon>Streptophyta</taxon>
        <taxon>Embryophyta</taxon>
        <taxon>Tracheophyta</taxon>
        <taxon>Spermatophyta</taxon>
        <taxon>Magnoliopsida</taxon>
        <taxon>Ranunculales</taxon>
        <taxon>Ranunculaceae</taxon>
        <taxon>Coptidoideae</taxon>
        <taxon>Coptis</taxon>
    </lineage>
</organism>
<gene>
    <name evidence="1" type="ORF">IFM89_028960</name>
</gene>
<dbReference type="Proteomes" id="UP000631114">
    <property type="component" value="Unassembled WGS sequence"/>
</dbReference>
<dbReference type="AlphaFoldDB" id="A0A835IFG9"/>
<proteinExistence type="predicted"/>
<reference evidence="1 2" key="1">
    <citation type="submission" date="2020-10" db="EMBL/GenBank/DDBJ databases">
        <title>The Coptis chinensis genome and diversification of protoberbering-type alkaloids.</title>
        <authorList>
            <person name="Wang B."/>
            <person name="Shu S."/>
            <person name="Song C."/>
            <person name="Liu Y."/>
        </authorList>
    </citation>
    <scope>NUCLEOTIDE SEQUENCE [LARGE SCALE GENOMIC DNA]</scope>
    <source>
        <strain evidence="1">HL-2020</strain>
        <tissue evidence="1">Leaf</tissue>
    </source>
</reference>
<name>A0A835IFG9_9MAGN</name>
<dbReference type="EMBL" id="JADFTS010000003">
    <property type="protein sequence ID" value="KAF9616184.1"/>
    <property type="molecule type" value="Genomic_DNA"/>
</dbReference>
<feature type="non-terminal residue" evidence="1">
    <location>
        <position position="1"/>
    </location>
</feature>
<dbReference type="OrthoDB" id="1743609at2759"/>
<evidence type="ECO:0008006" key="3">
    <source>
        <dbReference type="Google" id="ProtNLM"/>
    </source>
</evidence>
<accession>A0A835IFG9</accession>
<protein>
    <recommendedName>
        <fullName evidence="3">Reverse transcriptase</fullName>
    </recommendedName>
</protein>
<comment type="caution">
    <text evidence="1">The sequence shown here is derived from an EMBL/GenBank/DDBJ whole genome shotgun (WGS) entry which is preliminary data.</text>
</comment>